<dbReference type="EMBL" id="AAHACR010000027">
    <property type="protein sequence ID" value="EBT8452926.1"/>
    <property type="molecule type" value="Genomic_DNA"/>
</dbReference>
<name>A0A5V3AV71_SALER</name>
<feature type="signal peptide" evidence="1">
    <location>
        <begin position="1"/>
        <end position="29"/>
    </location>
</feature>
<keyword evidence="1" id="KW-0732">Signal</keyword>
<evidence type="ECO:0000256" key="1">
    <source>
        <dbReference type="SAM" id="SignalP"/>
    </source>
</evidence>
<reference evidence="2" key="1">
    <citation type="submission" date="2018-07" db="EMBL/GenBank/DDBJ databases">
        <authorList>
            <consortium name="PulseNet: The National Subtyping Network for Foodborne Disease Surveillance"/>
            <person name="Tarr C.L."/>
            <person name="Trees E."/>
            <person name="Katz L.S."/>
            <person name="Carleton-Romer H.A."/>
            <person name="Stroika S."/>
            <person name="Kucerova Z."/>
            <person name="Roache K.F."/>
            <person name="Sabol A.L."/>
            <person name="Besser J."/>
            <person name="Gerner-Smidt P."/>
        </authorList>
    </citation>
    <scope>NUCLEOTIDE SEQUENCE</scope>
    <source>
        <strain evidence="2">PNUSAS022037</strain>
    </source>
</reference>
<dbReference type="InterPro" id="IPR008966">
    <property type="entry name" value="Adhesion_dom_sf"/>
</dbReference>
<organism evidence="2">
    <name type="scientific">Salmonella enterica</name>
    <name type="common">Salmonella choleraesuis</name>
    <dbReference type="NCBI Taxonomy" id="28901"/>
    <lineage>
        <taxon>Bacteria</taxon>
        <taxon>Pseudomonadati</taxon>
        <taxon>Pseudomonadota</taxon>
        <taxon>Gammaproteobacteria</taxon>
        <taxon>Enterobacterales</taxon>
        <taxon>Enterobacteriaceae</taxon>
        <taxon>Salmonella</taxon>
    </lineage>
</organism>
<evidence type="ECO:0000313" key="2">
    <source>
        <dbReference type="EMBL" id="EBT8452926.1"/>
    </source>
</evidence>
<proteinExistence type="predicted"/>
<accession>A0A5V3AV71</accession>
<evidence type="ECO:0008006" key="3">
    <source>
        <dbReference type="Google" id="ProtNLM"/>
    </source>
</evidence>
<comment type="caution">
    <text evidence="2">The sequence shown here is derived from an EMBL/GenBank/DDBJ whole genome shotgun (WGS) entry which is preliminary data.</text>
</comment>
<feature type="chain" id="PRO_5026154047" description="Type 1 fimbrial protein" evidence="1">
    <location>
        <begin position="30"/>
        <end position="198"/>
    </location>
</feature>
<sequence>MKKKKSMAGKKVAGTLLLAGLMMSAGAMAASGDPVQGGSGSVTINVPIVTSTCSVAVPTEVNFEPVNKNSIDTKYLRDLAQKGNMDITFSGCSGKTLQLSTRAHDISTSLNVRGYFSSGDPDHVLAYLISYPNVPEITGGYPSVIRFMYLDNIHPLTIKPNSDTYLMASKIYLESLGKNPSNLGTTVIGGFDYTFTYQ</sequence>
<dbReference type="AlphaFoldDB" id="A0A5V3AV71"/>
<protein>
    <recommendedName>
        <fullName evidence="3">Type 1 fimbrial protein</fullName>
    </recommendedName>
</protein>
<dbReference type="SUPFAM" id="SSF49401">
    <property type="entry name" value="Bacterial adhesins"/>
    <property type="match status" value="1"/>
</dbReference>
<gene>
    <name evidence="2" type="ORF">COQ51_23100</name>
</gene>